<reference evidence="1 2" key="1">
    <citation type="submission" date="2015-10" db="EMBL/GenBank/DDBJ databases">
        <title>Candidatus Desulfofervidus auxilii, a hydrogenotrophic sulfate-reducing bacterium involved in the thermophilic anaerobic oxidation of methane.</title>
        <authorList>
            <person name="Krukenberg V."/>
            <person name="Richter M."/>
            <person name="Wegener G."/>
        </authorList>
    </citation>
    <scope>NUCLEOTIDE SEQUENCE [LARGE SCALE GENOMIC DNA]</scope>
    <source>
        <strain evidence="1 2">HS1</strain>
    </source>
</reference>
<protein>
    <submittedName>
        <fullName evidence="1">Uncharacterized protein</fullName>
    </submittedName>
</protein>
<keyword evidence="2" id="KW-1185">Reference proteome</keyword>
<dbReference type="EMBL" id="CP013015">
    <property type="protein sequence ID" value="AMM42118.1"/>
    <property type="molecule type" value="Genomic_DNA"/>
</dbReference>
<dbReference type="AlphaFoldDB" id="A0A7U4QMK9"/>
<accession>A0A7U4QMK9</accession>
<gene>
    <name evidence="1" type="ORF">HS1_002336</name>
</gene>
<sequence length="63" mass="7577">MILKTLRRKVKDLTDGKMGVYNISQKFKNLILIFKKCHRLVWIRYMIFKVWVKNDKTPPLGVL</sequence>
<evidence type="ECO:0000313" key="1">
    <source>
        <dbReference type="EMBL" id="AMM42118.1"/>
    </source>
</evidence>
<proteinExistence type="predicted"/>
<name>A0A7U4QMK9_DESA2</name>
<dbReference type="Proteomes" id="UP000070560">
    <property type="component" value="Chromosome"/>
</dbReference>
<dbReference type="KEGG" id="daw:HS1_002336"/>
<evidence type="ECO:0000313" key="2">
    <source>
        <dbReference type="Proteomes" id="UP000070560"/>
    </source>
</evidence>
<organism evidence="1 2">
    <name type="scientific">Desulfofervidus auxilii</name>
    <dbReference type="NCBI Taxonomy" id="1621989"/>
    <lineage>
        <taxon>Bacteria</taxon>
        <taxon>Pseudomonadati</taxon>
        <taxon>Thermodesulfobacteriota</taxon>
        <taxon>Candidatus Desulfofervidia</taxon>
        <taxon>Candidatus Desulfofervidales</taxon>
        <taxon>Candidatus Desulfofervidaceae</taxon>
        <taxon>Candidatus Desulfofervidus</taxon>
    </lineage>
</organism>